<dbReference type="CDD" id="cd05920">
    <property type="entry name" value="23DHB-AMP_lg"/>
    <property type="match status" value="1"/>
</dbReference>
<sequence>MTASDFTPWPDELVKSYREQGWWQNQTLGALLRESAQRYGERIALVCGTRRWSYRELDERADQLATGFAQLGLRTGERLVVQLPNIAEFFAVCFGCYRLGLIPVLALPGHRRAEIAAFCQLAEAAAYVIPDRHDGYDYRLLARETRALAPCLRHVIVVGAAEEFVPLQSLYAKPLALPDQDPAAVALLQLSGGSTGTPKLIPRTHDDYLYSVRTSVNICGFDAATVYLAALPVAHNFPLSSPGTLGTLYSGGRIVLLTRPEPDAAFMLIAAEAVSHLALVPSLLLAWLERATSLRPPLGSLRLVQVGGASLAAEVAARIGPVFGCALQQVFGMAEGLVTYTRLDDDPDAVLETQGRPMSPGDEIRIVDDEDRVLADGETGHLLTRGPYTIRGYWRADEHNRKAFTVDGFYRTGDLVRRRADGSLQVMGRTKDQINRAGEKIAAAEVEQHLLSHPRVRNAALVAIPDERLGERSCAFVELAEPDSDEAPARIALGLKLHLRDHCGLAAHKIPDRIEFIDRLPLTAPGKIAKPQLRALALNLTRTPT</sequence>
<accession>A0ABR9DIF1</accession>
<dbReference type="InterPro" id="IPR050237">
    <property type="entry name" value="ATP-dep_AMP-bd_enzyme"/>
</dbReference>
<reference evidence="3 4" key="1">
    <citation type="submission" date="2020-09" db="EMBL/GenBank/DDBJ databases">
        <title>Methylomonas albis sp. nov. and Methylomonas fluvii sp. nov.: Two cold-adapted methanotrophs from the River Elbe and an amended description of Methylovulum psychrotolerans strain Eb1.</title>
        <authorList>
            <person name="Bussmann I.K."/>
            <person name="Klings K.-W."/>
            <person name="Warnstedt J."/>
            <person name="Hoppert M."/>
            <person name="Saborowski A."/>
            <person name="Horn F."/>
            <person name="Liebner S."/>
        </authorList>
    </citation>
    <scope>NUCLEOTIDE SEQUENCE [LARGE SCALE GENOMIC DNA]</scope>
    <source>
        <strain evidence="3 4">EbB</strain>
    </source>
</reference>
<dbReference type="Gene3D" id="3.30.300.30">
    <property type="match status" value="1"/>
</dbReference>
<dbReference type="Gene3D" id="2.30.38.10">
    <property type="entry name" value="Luciferase, Domain 3"/>
    <property type="match status" value="1"/>
</dbReference>
<dbReference type="PANTHER" id="PTHR43767">
    <property type="entry name" value="LONG-CHAIN-FATTY-ACID--COA LIGASE"/>
    <property type="match status" value="1"/>
</dbReference>
<dbReference type="Pfam" id="PF00501">
    <property type="entry name" value="AMP-binding"/>
    <property type="match status" value="1"/>
</dbReference>
<dbReference type="SUPFAM" id="SSF56801">
    <property type="entry name" value="Acetyl-CoA synthetase-like"/>
    <property type="match status" value="1"/>
</dbReference>
<gene>
    <name evidence="3" type="ORF">EBB_20715</name>
</gene>
<dbReference type="PANTHER" id="PTHR43767:SF1">
    <property type="entry name" value="NONRIBOSOMAL PEPTIDE SYNTHASE PES1 (EUROFUNG)-RELATED"/>
    <property type="match status" value="1"/>
</dbReference>
<dbReference type="InterPro" id="IPR020845">
    <property type="entry name" value="AMP-binding_CS"/>
</dbReference>
<keyword evidence="4" id="KW-1185">Reference proteome</keyword>
<dbReference type="RefSeq" id="WP_192395613.1">
    <property type="nucleotide sequence ID" value="NZ_CAJHIU010000003.1"/>
</dbReference>
<dbReference type="Pfam" id="PF13193">
    <property type="entry name" value="AMP-binding_C"/>
    <property type="match status" value="1"/>
</dbReference>
<name>A0ABR9DIF1_9GAMM</name>
<dbReference type="PROSITE" id="PS00455">
    <property type="entry name" value="AMP_BINDING"/>
    <property type="match status" value="1"/>
</dbReference>
<organism evidence="3 4">
    <name type="scientific">Methylomonas fluvii</name>
    <dbReference type="NCBI Taxonomy" id="1854564"/>
    <lineage>
        <taxon>Bacteria</taxon>
        <taxon>Pseudomonadati</taxon>
        <taxon>Pseudomonadota</taxon>
        <taxon>Gammaproteobacteria</taxon>
        <taxon>Methylococcales</taxon>
        <taxon>Methylococcaceae</taxon>
        <taxon>Methylomonas</taxon>
    </lineage>
</organism>
<dbReference type="Proteomes" id="UP000641152">
    <property type="component" value="Unassembled WGS sequence"/>
</dbReference>
<evidence type="ECO:0000313" key="4">
    <source>
        <dbReference type="Proteomes" id="UP000641152"/>
    </source>
</evidence>
<dbReference type="Gene3D" id="3.40.50.980">
    <property type="match status" value="2"/>
</dbReference>
<feature type="domain" description="AMP-dependent synthetase/ligase" evidence="1">
    <location>
        <begin position="32"/>
        <end position="394"/>
    </location>
</feature>
<dbReference type="EMBL" id="JACXST010000003">
    <property type="protein sequence ID" value="MBD9362881.1"/>
    <property type="molecule type" value="Genomic_DNA"/>
</dbReference>
<dbReference type="InterPro" id="IPR045851">
    <property type="entry name" value="AMP-bd_C_sf"/>
</dbReference>
<evidence type="ECO:0000259" key="2">
    <source>
        <dbReference type="Pfam" id="PF13193"/>
    </source>
</evidence>
<evidence type="ECO:0000259" key="1">
    <source>
        <dbReference type="Pfam" id="PF00501"/>
    </source>
</evidence>
<evidence type="ECO:0000313" key="3">
    <source>
        <dbReference type="EMBL" id="MBD9362881.1"/>
    </source>
</evidence>
<protein>
    <submittedName>
        <fullName evidence="3">AMP-binding protein</fullName>
    </submittedName>
</protein>
<proteinExistence type="predicted"/>
<feature type="domain" description="AMP-binding enzyme C-terminal" evidence="2">
    <location>
        <begin position="445"/>
        <end position="527"/>
    </location>
</feature>
<comment type="caution">
    <text evidence="3">The sequence shown here is derived from an EMBL/GenBank/DDBJ whole genome shotgun (WGS) entry which is preliminary data.</text>
</comment>
<dbReference type="InterPro" id="IPR000873">
    <property type="entry name" value="AMP-dep_synth/lig_dom"/>
</dbReference>
<dbReference type="InterPro" id="IPR025110">
    <property type="entry name" value="AMP-bd_C"/>
</dbReference>